<organism evidence="1">
    <name type="scientific">Terrestrivirus sp</name>
    <dbReference type="NCBI Taxonomy" id="2487775"/>
    <lineage>
        <taxon>Viruses</taxon>
        <taxon>Varidnaviria</taxon>
        <taxon>Bamfordvirae</taxon>
        <taxon>Nucleocytoviricota</taxon>
        <taxon>Megaviricetes</taxon>
        <taxon>Imitervirales</taxon>
        <taxon>Mimiviridae</taxon>
        <taxon>Klosneuvirinae</taxon>
    </lineage>
</organism>
<evidence type="ECO:0000313" key="1">
    <source>
        <dbReference type="EMBL" id="AYV75473.1"/>
    </source>
</evidence>
<sequence>MANFFCYGQSPRNTDIMTMDLDPKQFKKPTEAKEFFFDNNRNNYFNILKHFMTKTDEECSSIDVSKLSSGIKVISDKKLTSFDINNVKKCQFEFKDNRMVDIILPVELSGQKFSDQCRFIMDGTGMCIVLVLYM</sequence>
<gene>
    <name evidence="1" type="ORF">Terrestrivirus1_347</name>
</gene>
<dbReference type="EMBL" id="MK071979">
    <property type="protein sequence ID" value="AYV75473.1"/>
    <property type="molecule type" value="Genomic_DNA"/>
</dbReference>
<name>A0A3G4ZPE6_9VIRU</name>
<protein>
    <submittedName>
        <fullName evidence="1">Uncharacterized protein</fullName>
    </submittedName>
</protein>
<proteinExistence type="predicted"/>
<reference evidence="1" key="1">
    <citation type="submission" date="2018-10" db="EMBL/GenBank/DDBJ databases">
        <title>Hidden diversity of soil giant viruses.</title>
        <authorList>
            <person name="Schulz F."/>
            <person name="Alteio L."/>
            <person name="Goudeau D."/>
            <person name="Ryan E.M."/>
            <person name="Malmstrom R.R."/>
            <person name="Blanchard J."/>
            <person name="Woyke T."/>
        </authorList>
    </citation>
    <scope>NUCLEOTIDE SEQUENCE</scope>
    <source>
        <strain evidence="1">TEV1</strain>
    </source>
</reference>
<accession>A0A3G4ZPE6</accession>